<proteinExistence type="predicted"/>
<dbReference type="PATRIC" id="fig|1303692.3.peg.3731"/>
<name>N0CSL2_STRMI</name>
<dbReference type="eggNOG" id="ENOG50302HN">
    <property type="taxonomic scope" value="Bacteria"/>
</dbReference>
<gene>
    <name evidence="1" type="ORF">SFUL_3717</name>
</gene>
<protein>
    <recommendedName>
        <fullName evidence="3">Tail terminator</fullName>
    </recommendedName>
</protein>
<sequence>MSEPLTWGDIEQAAALIIRAALPPGTRVVNELPADLEKKLPLVQVQIAPGGGDDQVTDTALVDIDTFHSTRTGMWDLARDVRAALLAASGTHVPGARVVIDTVDTTSRPAPVPYGSPAIRRAVATYALTSRAQAPA</sequence>
<dbReference type="KEGG" id="sfi:SFUL_3717"/>
<dbReference type="Pfam" id="PF23841">
    <property type="entry name" value="Phage_tail_terminator_2"/>
    <property type="match status" value="1"/>
</dbReference>
<dbReference type="AlphaFoldDB" id="N0CSL2"/>
<dbReference type="Proteomes" id="UP000013304">
    <property type="component" value="Chromosome"/>
</dbReference>
<accession>N0CSL2</accession>
<organism evidence="1 2">
    <name type="scientific">Streptomyces microflavus DSM 40593</name>
    <dbReference type="NCBI Taxonomy" id="1303692"/>
    <lineage>
        <taxon>Bacteria</taxon>
        <taxon>Bacillati</taxon>
        <taxon>Actinomycetota</taxon>
        <taxon>Actinomycetes</taxon>
        <taxon>Kitasatosporales</taxon>
        <taxon>Streptomycetaceae</taxon>
        <taxon>Streptomyces</taxon>
    </lineage>
</organism>
<evidence type="ECO:0000313" key="2">
    <source>
        <dbReference type="Proteomes" id="UP000013304"/>
    </source>
</evidence>
<dbReference type="EMBL" id="CP005080">
    <property type="protein sequence ID" value="AGK78635.1"/>
    <property type="molecule type" value="Genomic_DNA"/>
</dbReference>
<evidence type="ECO:0000313" key="1">
    <source>
        <dbReference type="EMBL" id="AGK78635.1"/>
    </source>
</evidence>
<dbReference type="HOGENOM" id="CLU_136259_0_0_11"/>
<evidence type="ECO:0008006" key="3">
    <source>
        <dbReference type="Google" id="ProtNLM"/>
    </source>
</evidence>
<reference evidence="1 2" key="1">
    <citation type="submission" date="2013-04" db="EMBL/GenBank/DDBJ databases">
        <title>Complete genome sequence of Streptomyces fulvissimus.</title>
        <authorList>
            <person name="Myronovskyi M."/>
            <person name="Tokovenko B."/>
            <person name="Manderscheid N."/>
            <person name="Petzke L."/>
            <person name="Luzhetskyy A."/>
        </authorList>
    </citation>
    <scope>NUCLEOTIDE SEQUENCE [LARGE SCALE GENOMIC DNA]</scope>
    <source>
        <strain evidence="1 2">DSM 40593</strain>
    </source>
</reference>
<dbReference type="InterPro" id="IPR057003">
    <property type="entry name" value="Phage_tail_terminator_2"/>
</dbReference>
<dbReference type="RefSeq" id="WP_015609987.1">
    <property type="nucleotide sequence ID" value="NC_021177.1"/>
</dbReference>